<name>A0A261VTX2_9BORD</name>
<evidence type="ECO:0000259" key="5">
    <source>
        <dbReference type="PROSITE" id="PS51078"/>
    </source>
</evidence>
<evidence type="ECO:0000256" key="1">
    <source>
        <dbReference type="ARBA" id="ARBA00023015"/>
    </source>
</evidence>
<dbReference type="RefSeq" id="WP_094809382.1">
    <property type="nucleotide sequence ID" value="NZ_NEVU01000001.1"/>
</dbReference>
<dbReference type="InterPro" id="IPR036390">
    <property type="entry name" value="WH_DNA-bd_sf"/>
</dbReference>
<dbReference type="OrthoDB" id="8689343at2"/>
<dbReference type="Pfam" id="PF01614">
    <property type="entry name" value="IclR_C"/>
    <property type="match status" value="1"/>
</dbReference>
<feature type="domain" description="HTH iclR-type" evidence="4">
    <location>
        <begin position="11"/>
        <end position="73"/>
    </location>
</feature>
<dbReference type="AlphaFoldDB" id="A0A261VTX2"/>
<evidence type="ECO:0000256" key="3">
    <source>
        <dbReference type="ARBA" id="ARBA00023163"/>
    </source>
</evidence>
<dbReference type="SUPFAM" id="SSF46785">
    <property type="entry name" value="Winged helix' DNA-binding domain"/>
    <property type="match status" value="1"/>
</dbReference>
<dbReference type="InterPro" id="IPR036388">
    <property type="entry name" value="WH-like_DNA-bd_sf"/>
</dbReference>
<dbReference type="Proteomes" id="UP000216429">
    <property type="component" value="Unassembled WGS sequence"/>
</dbReference>
<organism evidence="6 7">
    <name type="scientific">Bordetella genomosp. 12</name>
    <dbReference type="NCBI Taxonomy" id="463035"/>
    <lineage>
        <taxon>Bacteria</taxon>
        <taxon>Pseudomonadati</taxon>
        <taxon>Pseudomonadota</taxon>
        <taxon>Betaproteobacteria</taxon>
        <taxon>Burkholderiales</taxon>
        <taxon>Alcaligenaceae</taxon>
        <taxon>Bordetella</taxon>
    </lineage>
</organism>
<dbReference type="PANTHER" id="PTHR30136">
    <property type="entry name" value="HELIX-TURN-HELIX TRANSCRIPTIONAL REGULATOR, ICLR FAMILY"/>
    <property type="match status" value="1"/>
</dbReference>
<feature type="domain" description="IclR-ED" evidence="5">
    <location>
        <begin position="74"/>
        <end position="256"/>
    </location>
</feature>
<dbReference type="InterPro" id="IPR014757">
    <property type="entry name" value="Tscrpt_reg_IclR_C"/>
</dbReference>
<accession>A0A261VTX2</accession>
<evidence type="ECO:0000313" key="7">
    <source>
        <dbReference type="Proteomes" id="UP000216429"/>
    </source>
</evidence>
<keyword evidence="1" id="KW-0805">Transcription regulation</keyword>
<keyword evidence="2" id="KW-0238">DNA-binding</keyword>
<dbReference type="SUPFAM" id="SSF55781">
    <property type="entry name" value="GAF domain-like"/>
    <property type="match status" value="1"/>
</dbReference>
<dbReference type="EMBL" id="NEVU01000001">
    <property type="protein sequence ID" value="OZI77040.1"/>
    <property type="molecule type" value="Genomic_DNA"/>
</dbReference>
<dbReference type="InterPro" id="IPR050707">
    <property type="entry name" value="HTH_MetabolicPath_Reg"/>
</dbReference>
<keyword evidence="7" id="KW-1185">Reference proteome</keyword>
<dbReference type="PANTHER" id="PTHR30136:SF34">
    <property type="entry name" value="TRANSCRIPTIONAL REGULATOR"/>
    <property type="match status" value="1"/>
</dbReference>
<dbReference type="InterPro" id="IPR029016">
    <property type="entry name" value="GAF-like_dom_sf"/>
</dbReference>
<dbReference type="PROSITE" id="PS51077">
    <property type="entry name" value="HTH_ICLR"/>
    <property type="match status" value="1"/>
</dbReference>
<dbReference type="PROSITE" id="PS51078">
    <property type="entry name" value="ICLR_ED"/>
    <property type="match status" value="1"/>
</dbReference>
<proteinExistence type="predicted"/>
<sequence>MPADDDDPLYIASLGKSMRVLEAFRHSHDSLGLTDLVRLTGLGKSSVQRIIHSWERLGYLDKNPQSRRYVLGPRVLELGYYFLRSDRLISMAAPHLVALRERCGLAVNMSVLDGQDMIYLLRLPSRQLTLAEMLPGRRMPAWCNSAGRMLLTPFDDAAITRFLAQSDIKPYTTRTTTDPAALMQAIAQARLDGHAVTHDQVLLNQVGAAVLLRDTPGQPRAAINVTAAASEYPPARLAQEIVPLLLQTAYAIGSAL</sequence>
<dbReference type="Gene3D" id="3.30.450.40">
    <property type="match status" value="1"/>
</dbReference>
<evidence type="ECO:0000256" key="2">
    <source>
        <dbReference type="ARBA" id="ARBA00023125"/>
    </source>
</evidence>
<gene>
    <name evidence="6" type="ORF">CAL22_00340</name>
</gene>
<dbReference type="GO" id="GO:0003677">
    <property type="term" value="F:DNA binding"/>
    <property type="evidence" value="ECO:0007669"/>
    <property type="project" value="UniProtKB-KW"/>
</dbReference>
<comment type="caution">
    <text evidence="6">The sequence shown here is derived from an EMBL/GenBank/DDBJ whole genome shotgun (WGS) entry which is preliminary data.</text>
</comment>
<evidence type="ECO:0000313" key="6">
    <source>
        <dbReference type="EMBL" id="OZI77040.1"/>
    </source>
</evidence>
<dbReference type="SMART" id="SM00346">
    <property type="entry name" value="HTH_ICLR"/>
    <property type="match status" value="1"/>
</dbReference>
<reference evidence="7" key="1">
    <citation type="submission" date="2017-05" db="EMBL/GenBank/DDBJ databases">
        <title>Complete and WGS of Bordetella genogroups.</title>
        <authorList>
            <person name="Spilker T."/>
            <person name="Lipuma J."/>
        </authorList>
    </citation>
    <scope>NUCLEOTIDE SEQUENCE [LARGE SCALE GENOMIC DNA]</scope>
    <source>
        <strain evidence="7">AU6712</strain>
    </source>
</reference>
<evidence type="ECO:0000259" key="4">
    <source>
        <dbReference type="PROSITE" id="PS51077"/>
    </source>
</evidence>
<keyword evidence="3" id="KW-0804">Transcription</keyword>
<dbReference type="GO" id="GO:0003700">
    <property type="term" value="F:DNA-binding transcription factor activity"/>
    <property type="evidence" value="ECO:0007669"/>
    <property type="project" value="TreeGrafter"/>
</dbReference>
<dbReference type="Pfam" id="PF09339">
    <property type="entry name" value="HTH_IclR"/>
    <property type="match status" value="1"/>
</dbReference>
<dbReference type="Gene3D" id="1.10.10.10">
    <property type="entry name" value="Winged helix-like DNA-binding domain superfamily/Winged helix DNA-binding domain"/>
    <property type="match status" value="1"/>
</dbReference>
<dbReference type="InterPro" id="IPR005471">
    <property type="entry name" value="Tscrpt_reg_IclR_N"/>
</dbReference>
<dbReference type="GO" id="GO:0045892">
    <property type="term" value="P:negative regulation of DNA-templated transcription"/>
    <property type="evidence" value="ECO:0007669"/>
    <property type="project" value="TreeGrafter"/>
</dbReference>
<protein>
    <submittedName>
        <fullName evidence="6">IclR family transcriptional regulator</fullName>
    </submittedName>
</protein>